<reference evidence="1" key="1">
    <citation type="submission" date="2009-01" db="EMBL/GenBank/DDBJ databases">
        <title>Complete sequence of plasmid1 of Arthrobacter chlorophenolicus A6.</title>
        <authorList>
            <consortium name="US DOE Joint Genome Institute"/>
            <person name="Lucas S."/>
            <person name="Copeland A."/>
            <person name="Lapidus A."/>
            <person name="Glavina del Rio T."/>
            <person name="Tice H."/>
            <person name="Bruce D."/>
            <person name="Goodwin L."/>
            <person name="Pitluck S."/>
            <person name="Goltsman E."/>
            <person name="Clum A."/>
            <person name="Larimer F."/>
            <person name="Land M."/>
            <person name="Hauser L."/>
            <person name="Kyrpides N."/>
            <person name="Mikhailova N."/>
            <person name="Jansson J."/>
            <person name="Richardson P."/>
        </authorList>
    </citation>
    <scope>NUCLEOTIDE SEQUENCE [LARGE SCALE GENOMIC DNA]</scope>
    <source>
        <strain evidence="1">A6</strain>
        <plasmid evidence="1">pACHL01</plasmid>
    </source>
</reference>
<sequence length="291" mass="32026">MTSQPGKPFRCVDHSSEQTDLSGIVTNLKRVRAQSRMKLANDSLTRAFLDAALSLTEDLFSAPSVAGDEEVRPTMSYLSKPKVLSRAQQDHAHLVPTEAKFRDRWAAHQHFLADFIAYALTARHWSLQIALADRSAELLTSGADFSKAVHEVAYEDLKLVLDLPAYRFQLLAVASSAADSVASDALSSMYSTLSDAWCQLYVRVFDHYGVRFRKGVSIEMFNIILQSTAEGLGMRLLAGVDEPILNHEEKSSLLGTAALALMLAFLDAGDDLTLEELAERALSQFQQTTSA</sequence>
<geneLocation type="plasmid" evidence="1 2">
    <name>pACHL01</name>
</geneLocation>
<dbReference type="AlphaFoldDB" id="B8HJ04"/>
<evidence type="ECO:0000313" key="2">
    <source>
        <dbReference type="Proteomes" id="UP000002505"/>
    </source>
</evidence>
<keyword evidence="1" id="KW-0614">Plasmid</keyword>
<evidence type="ECO:0000313" key="1">
    <source>
        <dbReference type="EMBL" id="ACL42401.1"/>
    </source>
</evidence>
<name>B8HJ04_PSECP</name>
<organism evidence="1 2">
    <name type="scientific">Pseudarthrobacter chlorophenolicus (strain ATCC 700700 / DSM 12829 / CIP 107037 / JCM 12360 / KCTC 9906 / NCIMB 13794 / A6)</name>
    <name type="common">Arthrobacter chlorophenolicus</name>
    <dbReference type="NCBI Taxonomy" id="452863"/>
    <lineage>
        <taxon>Bacteria</taxon>
        <taxon>Bacillati</taxon>
        <taxon>Actinomycetota</taxon>
        <taxon>Actinomycetes</taxon>
        <taxon>Micrococcales</taxon>
        <taxon>Micrococcaceae</taxon>
        <taxon>Pseudarthrobacter</taxon>
    </lineage>
</organism>
<dbReference type="HOGENOM" id="CLU_955283_0_0_11"/>
<dbReference type="Proteomes" id="UP000002505">
    <property type="component" value="Plasmid pACHL01"/>
</dbReference>
<keyword evidence="2" id="KW-1185">Reference proteome</keyword>
<dbReference type="KEGG" id="ach:Achl_4450"/>
<evidence type="ECO:0008006" key="3">
    <source>
        <dbReference type="Google" id="ProtNLM"/>
    </source>
</evidence>
<proteinExistence type="predicted"/>
<gene>
    <name evidence="1" type="ordered locus">Achl_4450</name>
</gene>
<dbReference type="EMBL" id="CP001342">
    <property type="protein sequence ID" value="ACL42401.1"/>
    <property type="molecule type" value="Genomic_DNA"/>
</dbReference>
<accession>B8HJ04</accession>
<dbReference type="RefSeq" id="WP_012623418.1">
    <property type="nucleotide sequence ID" value="NC_011879.1"/>
</dbReference>
<protein>
    <recommendedName>
        <fullName evidence="3">Transcriptional regulator, TetR family</fullName>
    </recommendedName>
</protein>